<dbReference type="Pfam" id="PF00550">
    <property type="entry name" value="PP-binding"/>
    <property type="match status" value="1"/>
</dbReference>
<evidence type="ECO:0000256" key="2">
    <source>
        <dbReference type="ARBA" id="ARBA00022553"/>
    </source>
</evidence>
<dbReference type="InterPro" id="IPR009081">
    <property type="entry name" value="PP-bd_ACP"/>
</dbReference>
<dbReference type="NCBIfam" id="NF006617">
    <property type="entry name" value="PRK09184.1"/>
    <property type="match status" value="1"/>
</dbReference>
<sequence length="88" mass="9939">MEKLIGELRDKIIETLNLMDVAPEDIPLDDPLIGTELGLDSIDVLELVMMLEKDYGVVVDSKELGMKVFASLRNLAQYVQENRVEMTD</sequence>
<keyword evidence="2" id="KW-0597">Phosphoprotein</keyword>
<dbReference type="RefSeq" id="WP_093883772.1">
    <property type="nucleotide sequence ID" value="NZ_FOBS01000016.1"/>
</dbReference>
<proteinExistence type="predicted"/>
<accession>A0A1H7YEY8</accession>
<evidence type="ECO:0000313" key="5">
    <source>
        <dbReference type="Proteomes" id="UP000198744"/>
    </source>
</evidence>
<dbReference type="EMBL" id="FOBS01000016">
    <property type="protein sequence ID" value="SEM44796.1"/>
    <property type="molecule type" value="Genomic_DNA"/>
</dbReference>
<dbReference type="AlphaFoldDB" id="A0A1H7YEY8"/>
<dbReference type="InterPro" id="IPR006162">
    <property type="entry name" value="Ppantetheine_attach_site"/>
</dbReference>
<dbReference type="InterPro" id="IPR036736">
    <property type="entry name" value="ACP-like_sf"/>
</dbReference>
<feature type="domain" description="Carrier" evidence="3">
    <location>
        <begin position="3"/>
        <end position="83"/>
    </location>
</feature>
<dbReference type="PROSITE" id="PS50075">
    <property type="entry name" value="CARRIER"/>
    <property type="match status" value="1"/>
</dbReference>
<dbReference type="Gene3D" id="1.10.1200.10">
    <property type="entry name" value="ACP-like"/>
    <property type="match status" value="1"/>
</dbReference>
<gene>
    <name evidence="4" type="ORF">SAMN04489760_11619</name>
</gene>
<keyword evidence="5" id="KW-1185">Reference proteome</keyword>
<dbReference type="OrthoDB" id="9803943at2"/>
<evidence type="ECO:0000256" key="1">
    <source>
        <dbReference type="ARBA" id="ARBA00022450"/>
    </source>
</evidence>
<dbReference type="STRING" id="43775.SAMN04489760_11619"/>
<keyword evidence="1" id="KW-0596">Phosphopantetheine</keyword>
<organism evidence="4 5">
    <name type="scientific">Syntrophus gentianae</name>
    <dbReference type="NCBI Taxonomy" id="43775"/>
    <lineage>
        <taxon>Bacteria</taxon>
        <taxon>Pseudomonadati</taxon>
        <taxon>Thermodesulfobacteriota</taxon>
        <taxon>Syntrophia</taxon>
        <taxon>Syntrophales</taxon>
        <taxon>Syntrophaceae</taxon>
        <taxon>Syntrophus</taxon>
    </lineage>
</organism>
<dbReference type="SUPFAM" id="SSF47336">
    <property type="entry name" value="ACP-like"/>
    <property type="match status" value="1"/>
</dbReference>
<reference evidence="4 5" key="1">
    <citation type="submission" date="2016-10" db="EMBL/GenBank/DDBJ databases">
        <authorList>
            <person name="de Groot N.N."/>
        </authorList>
    </citation>
    <scope>NUCLEOTIDE SEQUENCE [LARGE SCALE GENOMIC DNA]</scope>
    <source>
        <strain evidence="4 5">DSM 8423</strain>
    </source>
</reference>
<dbReference type="PROSITE" id="PS00012">
    <property type="entry name" value="PHOSPHOPANTETHEINE"/>
    <property type="match status" value="1"/>
</dbReference>
<evidence type="ECO:0000259" key="3">
    <source>
        <dbReference type="PROSITE" id="PS50075"/>
    </source>
</evidence>
<name>A0A1H7YEY8_9BACT</name>
<protein>
    <submittedName>
        <fullName evidence="4">Acyl carrier protein</fullName>
    </submittedName>
</protein>
<dbReference type="Proteomes" id="UP000198744">
    <property type="component" value="Unassembled WGS sequence"/>
</dbReference>
<evidence type="ECO:0000313" key="4">
    <source>
        <dbReference type="EMBL" id="SEM44796.1"/>
    </source>
</evidence>